<feature type="compositionally biased region" description="Basic and acidic residues" evidence="1">
    <location>
        <begin position="13"/>
        <end position="28"/>
    </location>
</feature>
<evidence type="ECO:0000313" key="2">
    <source>
        <dbReference type="EMBL" id="PTQ43935.1"/>
    </source>
</evidence>
<dbReference type="AlphaFoldDB" id="A0A2R6XCU9"/>
<evidence type="ECO:0000256" key="1">
    <source>
        <dbReference type="SAM" id="MobiDB-lite"/>
    </source>
</evidence>
<organism evidence="2 3">
    <name type="scientific">Marchantia polymorpha</name>
    <name type="common">Common liverwort</name>
    <name type="synonym">Marchantia aquatica</name>
    <dbReference type="NCBI Taxonomy" id="3197"/>
    <lineage>
        <taxon>Eukaryota</taxon>
        <taxon>Viridiplantae</taxon>
        <taxon>Streptophyta</taxon>
        <taxon>Embryophyta</taxon>
        <taxon>Marchantiophyta</taxon>
        <taxon>Marchantiopsida</taxon>
        <taxon>Marchantiidae</taxon>
        <taxon>Marchantiales</taxon>
        <taxon>Marchantiaceae</taxon>
        <taxon>Marchantia</taxon>
    </lineage>
</organism>
<accession>A0A2R6XCU9</accession>
<keyword evidence="3" id="KW-1185">Reference proteome</keyword>
<dbReference type="EMBL" id="KZ772694">
    <property type="protein sequence ID" value="PTQ43935.1"/>
    <property type="molecule type" value="Genomic_DNA"/>
</dbReference>
<gene>
    <name evidence="2" type="ORF">MARPO_0022s0040</name>
</gene>
<name>A0A2R6XCU9_MARPO</name>
<dbReference type="Gramene" id="Mp3g04890.1">
    <property type="protein sequence ID" value="Mp3g04890.1.cds1"/>
    <property type="gene ID" value="Mp3g04890"/>
</dbReference>
<sequence length="55" mass="6238">MMVMMTLLQVDKPPARRREGKGREEPSTSDRQTVHFPPLSPEAEEVFGLNNGRIT</sequence>
<protein>
    <submittedName>
        <fullName evidence="2">Uncharacterized protein</fullName>
    </submittedName>
</protein>
<proteinExistence type="predicted"/>
<dbReference type="Proteomes" id="UP000244005">
    <property type="component" value="Unassembled WGS sequence"/>
</dbReference>
<reference evidence="3" key="1">
    <citation type="journal article" date="2017" name="Cell">
        <title>Insights into land plant evolution garnered from the Marchantia polymorpha genome.</title>
        <authorList>
            <person name="Bowman J.L."/>
            <person name="Kohchi T."/>
            <person name="Yamato K.T."/>
            <person name="Jenkins J."/>
            <person name="Shu S."/>
            <person name="Ishizaki K."/>
            <person name="Yamaoka S."/>
            <person name="Nishihama R."/>
            <person name="Nakamura Y."/>
            <person name="Berger F."/>
            <person name="Adam C."/>
            <person name="Aki S.S."/>
            <person name="Althoff F."/>
            <person name="Araki T."/>
            <person name="Arteaga-Vazquez M.A."/>
            <person name="Balasubrmanian S."/>
            <person name="Barry K."/>
            <person name="Bauer D."/>
            <person name="Boehm C.R."/>
            <person name="Briginshaw L."/>
            <person name="Caballero-Perez J."/>
            <person name="Catarino B."/>
            <person name="Chen F."/>
            <person name="Chiyoda S."/>
            <person name="Chovatia M."/>
            <person name="Davies K.M."/>
            <person name="Delmans M."/>
            <person name="Demura T."/>
            <person name="Dierschke T."/>
            <person name="Dolan L."/>
            <person name="Dorantes-Acosta A.E."/>
            <person name="Eklund D.M."/>
            <person name="Florent S.N."/>
            <person name="Flores-Sandoval E."/>
            <person name="Fujiyama A."/>
            <person name="Fukuzawa H."/>
            <person name="Galik B."/>
            <person name="Grimanelli D."/>
            <person name="Grimwood J."/>
            <person name="Grossniklaus U."/>
            <person name="Hamada T."/>
            <person name="Haseloff J."/>
            <person name="Hetherington A.J."/>
            <person name="Higo A."/>
            <person name="Hirakawa Y."/>
            <person name="Hundley H.N."/>
            <person name="Ikeda Y."/>
            <person name="Inoue K."/>
            <person name="Inoue S.I."/>
            <person name="Ishida S."/>
            <person name="Jia Q."/>
            <person name="Kakita M."/>
            <person name="Kanazawa T."/>
            <person name="Kawai Y."/>
            <person name="Kawashima T."/>
            <person name="Kennedy M."/>
            <person name="Kinose K."/>
            <person name="Kinoshita T."/>
            <person name="Kohara Y."/>
            <person name="Koide E."/>
            <person name="Komatsu K."/>
            <person name="Kopischke S."/>
            <person name="Kubo M."/>
            <person name="Kyozuka J."/>
            <person name="Lagercrantz U."/>
            <person name="Lin S.S."/>
            <person name="Lindquist E."/>
            <person name="Lipzen A.M."/>
            <person name="Lu C.W."/>
            <person name="De Luna E."/>
            <person name="Martienssen R.A."/>
            <person name="Minamino N."/>
            <person name="Mizutani M."/>
            <person name="Mizutani M."/>
            <person name="Mochizuki N."/>
            <person name="Monte I."/>
            <person name="Mosher R."/>
            <person name="Nagasaki H."/>
            <person name="Nakagami H."/>
            <person name="Naramoto S."/>
            <person name="Nishitani K."/>
            <person name="Ohtani M."/>
            <person name="Okamoto T."/>
            <person name="Okumura M."/>
            <person name="Phillips J."/>
            <person name="Pollak B."/>
            <person name="Reinders A."/>
            <person name="Rovekamp M."/>
            <person name="Sano R."/>
            <person name="Sawa S."/>
            <person name="Schmid M.W."/>
            <person name="Shirakawa M."/>
            <person name="Solano R."/>
            <person name="Spunde A."/>
            <person name="Suetsugu N."/>
            <person name="Sugano S."/>
            <person name="Sugiyama A."/>
            <person name="Sun R."/>
            <person name="Suzuki Y."/>
            <person name="Takenaka M."/>
            <person name="Takezawa D."/>
            <person name="Tomogane H."/>
            <person name="Tsuzuki M."/>
            <person name="Ueda T."/>
            <person name="Umeda M."/>
            <person name="Ward J.M."/>
            <person name="Watanabe Y."/>
            <person name="Yazaki K."/>
            <person name="Yokoyama R."/>
            <person name="Yoshitake Y."/>
            <person name="Yotsui I."/>
            <person name="Zachgo S."/>
            <person name="Schmutz J."/>
        </authorList>
    </citation>
    <scope>NUCLEOTIDE SEQUENCE [LARGE SCALE GENOMIC DNA]</scope>
    <source>
        <strain evidence="3">Tak-1</strain>
    </source>
</reference>
<evidence type="ECO:0000313" key="3">
    <source>
        <dbReference type="Proteomes" id="UP000244005"/>
    </source>
</evidence>
<feature type="region of interest" description="Disordered" evidence="1">
    <location>
        <begin position="1"/>
        <end position="55"/>
    </location>
</feature>